<protein>
    <submittedName>
        <fullName evidence="1">Uncharacterized protein</fullName>
    </submittedName>
</protein>
<name>A0A1H3C0G2_9FIRM</name>
<dbReference type="EMBL" id="FNNG01000011">
    <property type="protein sequence ID" value="SDX47702.1"/>
    <property type="molecule type" value="Genomic_DNA"/>
</dbReference>
<reference evidence="1 2" key="1">
    <citation type="submission" date="2016-10" db="EMBL/GenBank/DDBJ databases">
        <authorList>
            <person name="de Groot N.N."/>
        </authorList>
    </citation>
    <scope>NUCLEOTIDE SEQUENCE [LARGE SCALE GENOMIC DNA]</scope>
    <source>
        <strain evidence="1 2">DSM 23310</strain>
    </source>
</reference>
<proteinExistence type="predicted"/>
<keyword evidence="2" id="KW-1185">Reference proteome</keyword>
<accession>A0A1H3C0G2</accession>
<dbReference type="Proteomes" id="UP000198828">
    <property type="component" value="Unassembled WGS sequence"/>
</dbReference>
<gene>
    <name evidence="1" type="ORF">SAMN05660923_02381</name>
</gene>
<sequence length="40" mass="5112">MKFLCMNIYIIRLKIYDEKRELNQNREIIEYKFEIMKLNN</sequence>
<organism evidence="1 2">
    <name type="scientific">Tepidimicrobium xylanilyticum</name>
    <dbReference type="NCBI Taxonomy" id="1123352"/>
    <lineage>
        <taxon>Bacteria</taxon>
        <taxon>Bacillati</taxon>
        <taxon>Bacillota</taxon>
        <taxon>Tissierellia</taxon>
        <taxon>Tissierellales</taxon>
        <taxon>Tepidimicrobiaceae</taxon>
        <taxon>Tepidimicrobium</taxon>
    </lineage>
</organism>
<evidence type="ECO:0000313" key="1">
    <source>
        <dbReference type="EMBL" id="SDX47702.1"/>
    </source>
</evidence>
<evidence type="ECO:0000313" key="2">
    <source>
        <dbReference type="Proteomes" id="UP000198828"/>
    </source>
</evidence>
<dbReference type="AlphaFoldDB" id="A0A1H3C0G2"/>